<gene>
    <name evidence="1" type="ORF">FA13DRAFT_1735492</name>
</gene>
<name>A0A4Y7T3A7_COPMI</name>
<reference evidence="1 2" key="1">
    <citation type="journal article" date="2019" name="Nat. Ecol. Evol.">
        <title>Megaphylogeny resolves global patterns of mushroom evolution.</title>
        <authorList>
            <person name="Varga T."/>
            <person name="Krizsan K."/>
            <person name="Foldi C."/>
            <person name="Dima B."/>
            <person name="Sanchez-Garcia M."/>
            <person name="Sanchez-Ramirez S."/>
            <person name="Szollosi G.J."/>
            <person name="Szarkandi J.G."/>
            <person name="Papp V."/>
            <person name="Albert L."/>
            <person name="Andreopoulos W."/>
            <person name="Angelini C."/>
            <person name="Antonin V."/>
            <person name="Barry K.W."/>
            <person name="Bougher N.L."/>
            <person name="Buchanan P."/>
            <person name="Buyck B."/>
            <person name="Bense V."/>
            <person name="Catcheside P."/>
            <person name="Chovatia M."/>
            <person name="Cooper J."/>
            <person name="Damon W."/>
            <person name="Desjardin D."/>
            <person name="Finy P."/>
            <person name="Geml J."/>
            <person name="Haridas S."/>
            <person name="Hughes K."/>
            <person name="Justo A."/>
            <person name="Karasinski D."/>
            <person name="Kautmanova I."/>
            <person name="Kiss B."/>
            <person name="Kocsube S."/>
            <person name="Kotiranta H."/>
            <person name="LaButti K.M."/>
            <person name="Lechner B.E."/>
            <person name="Liimatainen K."/>
            <person name="Lipzen A."/>
            <person name="Lukacs Z."/>
            <person name="Mihaltcheva S."/>
            <person name="Morgado L.N."/>
            <person name="Niskanen T."/>
            <person name="Noordeloos M.E."/>
            <person name="Ohm R.A."/>
            <person name="Ortiz-Santana B."/>
            <person name="Ovrebo C."/>
            <person name="Racz N."/>
            <person name="Riley R."/>
            <person name="Savchenko A."/>
            <person name="Shiryaev A."/>
            <person name="Soop K."/>
            <person name="Spirin V."/>
            <person name="Szebenyi C."/>
            <person name="Tomsovsky M."/>
            <person name="Tulloss R.E."/>
            <person name="Uehling J."/>
            <person name="Grigoriev I.V."/>
            <person name="Vagvolgyi C."/>
            <person name="Papp T."/>
            <person name="Martin F.M."/>
            <person name="Miettinen O."/>
            <person name="Hibbett D.S."/>
            <person name="Nagy L.G."/>
        </authorList>
    </citation>
    <scope>NUCLEOTIDE SEQUENCE [LARGE SCALE GENOMIC DNA]</scope>
    <source>
        <strain evidence="1 2">FP101781</strain>
    </source>
</reference>
<keyword evidence="2" id="KW-1185">Reference proteome</keyword>
<dbReference type="Proteomes" id="UP000298030">
    <property type="component" value="Unassembled WGS sequence"/>
</dbReference>
<evidence type="ECO:0000313" key="2">
    <source>
        <dbReference type="Proteomes" id="UP000298030"/>
    </source>
</evidence>
<evidence type="ECO:0000313" key="1">
    <source>
        <dbReference type="EMBL" id="TEB28656.1"/>
    </source>
</evidence>
<dbReference type="EMBL" id="QPFP01000031">
    <property type="protein sequence ID" value="TEB28656.1"/>
    <property type="molecule type" value="Genomic_DNA"/>
</dbReference>
<accession>A0A4Y7T3A7</accession>
<sequence>MLFFWPSTPLNVDDELKISPPDENPGYLCVTYCPYTQELRLKRRAIQSFLHGKRRYHPYPRPTPPHQYAES</sequence>
<dbReference type="AlphaFoldDB" id="A0A4Y7T3A7"/>
<proteinExistence type="predicted"/>
<protein>
    <submittedName>
        <fullName evidence="1">Uncharacterized protein</fullName>
    </submittedName>
</protein>
<comment type="caution">
    <text evidence="1">The sequence shown here is derived from an EMBL/GenBank/DDBJ whole genome shotgun (WGS) entry which is preliminary data.</text>
</comment>
<organism evidence="1 2">
    <name type="scientific">Coprinellus micaceus</name>
    <name type="common">Glistening ink-cap mushroom</name>
    <name type="synonym">Coprinus micaceus</name>
    <dbReference type="NCBI Taxonomy" id="71717"/>
    <lineage>
        <taxon>Eukaryota</taxon>
        <taxon>Fungi</taxon>
        <taxon>Dikarya</taxon>
        <taxon>Basidiomycota</taxon>
        <taxon>Agaricomycotina</taxon>
        <taxon>Agaricomycetes</taxon>
        <taxon>Agaricomycetidae</taxon>
        <taxon>Agaricales</taxon>
        <taxon>Agaricineae</taxon>
        <taxon>Psathyrellaceae</taxon>
        <taxon>Coprinellus</taxon>
    </lineage>
</organism>